<dbReference type="Gene3D" id="1.25.10.10">
    <property type="entry name" value="Leucine-rich Repeat Variant"/>
    <property type="match status" value="1"/>
</dbReference>
<proteinExistence type="inferred from homology"/>
<name>A0AAV2THY7_CALDB</name>
<evidence type="ECO:0000259" key="5">
    <source>
        <dbReference type="Pfam" id="PF03810"/>
    </source>
</evidence>
<dbReference type="InterPro" id="IPR051345">
    <property type="entry name" value="Importin_beta-like_NTR"/>
</dbReference>
<keyword evidence="3" id="KW-0813">Transport</keyword>
<dbReference type="Pfam" id="PF03810">
    <property type="entry name" value="IBN_N"/>
    <property type="match status" value="1"/>
</dbReference>
<dbReference type="InterPro" id="IPR001494">
    <property type="entry name" value="Importin-beta_N"/>
</dbReference>
<feature type="domain" description="Importin N-terminal" evidence="5">
    <location>
        <begin position="54"/>
        <end position="115"/>
    </location>
</feature>
<evidence type="ECO:0000256" key="4">
    <source>
        <dbReference type="ARBA" id="ARBA00023242"/>
    </source>
</evidence>
<dbReference type="SUPFAM" id="SSF48371">
    <property type="entry name" value="ARM repeat"/>
    <property type="match status" value="1"/>
</dbReference>
<dbReference type="GO" id="GO:0005634">
    <property type="term" value="C:nucleus"/>
    <property type="evidence" value="ECO:0007669"/>
    <property type="project" value="UniProtKB-SubCell"/>
</dbReference>
<dbReference type="EMBL" id="CAXLJL010000378">
    <property type="protein sequence ID" value="CAL5137097.1"/>
    <property type="molecule type" value="Genomic_DNA"/>
</dbReference>
<dbReference type="InterPro" id="IPR016024">
    <property type="entry name" value="ARM-type_fold"/>
</dbReference>
<comment type="caution">
    <text evidence="6">The sequence shown here is derived from an EMBL/GenBank/DDBJ whole genome shotgun (WGS) entry which is preliminary data.</text>
</comment>
<dbReference type="PANTHER" id="PTHR12363">
    <property type="entry name" value="TRANSPORTIN 3 AND IMPORTIN 13"/>
    <property type="match status" value="1"/>
</dbReference>
<protein>
    <recommendedName>
        <fullName evidence="5">Importin N-terminal domain-containing protein</fullName>
    </recommendedName>
</protein>
<dbReference type="GO" id="GO:0006606">
    <property type="term" value="P:protein import into nucleus"/>
    <property type="evidence" value="ECO:0007669"/>
    <property type="project" value="TreeGrafter"/>
</dbReference>
<evidence type="ECO:0000256" key="3">
    <source>
        <dbReference type="ARBA" id="ARBA00022448"/>
    </source>
</evidence>
<dbReference type="GO" id="GO:0005737">
    <property type="term" value="C:cytoplasm"/>
    <property type="evidence" value="ECO:0007669"/>
    <property type="project" value="TreeGrafter"/>
</dbReference>
<sequence>MYPPHSLVGSYPSPFFTLLLVMSSPCELGDFEKLEKSIAKYFNGTWDPEFFQLIEDLQNSDSIWNFSWSLLIRGSTLSSQFFGAVLLKKAICSCGRDVLEGEHIHIRTELLNKLLELKHRNVPQNQQLSRKLFEVLSQLIFRAVDVWKSPLKCTLMTLGLGDQEHASVNQSTPKLDSMDCRSAENIVVFLSILMEEFNSTDFDFHWRQKIKQHIISEEGFVIQAIQQIWAAHPIEDMQANAVRCCSLWMSTLSSTFAVDDRINILEMIYNTVRRSELIYSVGLDCLITMFEEAGSGLSSDRDSVRLLDYHVSKLVELKPILDGLLEAHTRAVADGVGWDEFQQRELLSKTCLLLSTVADKQMEHLVQRIVKNFGSRGITQELFHMFLAPLTVHGLYPHDELVSDLGLQAWFNLIEYFPADNSAETVDGWECIRTINAAFLEKAFSKCKYPEDVDQFLRKWTAEERDQWYLYRTDLGDTILASYSSSQCDDYFKRLSDHFTLLVEHQPISEILSKWQDIEAIIFILTAISEQVIQRAHHGDHSACTLISEFVNYLSELIKSIHVARSSHPDVFQQHHLILFTGLTEAARAYTTSSLSSDEIVSNKLYHLWHHVVPFILDHLVQLSRAPADELTEGFKVSSIQALQTFIQETPYVMDHVDSIAFTICGVVDSQNLSSSQPNLLGWHCLGLALPYVPVNQSLFNLLQSRLTLLERCNPSDTDKKVQSLNTSQAGRLSSGDEDWTNQLALMLMHFVELLRGCSTTLACAESTDSRTTRAVVIPENCPLVMKLISEILMRVVLALEALAAGRLNSNLSSQFARLIQSGLSVPLSAKFLSHSDKELLYLCLEHVVRLLRHQLDSVAEITGSILDATWLVISRLTSDTGEHTLDGRPSGLGMSMQLLTAVLRRMDVVLTQKAREALTQENVEELVGFRPDMELEHPISPVLLALKAQEITDQVEQFAKFLHHCLRWSTQLGAPLAQSADGGLIGLRDRLIPDPSAFGWRLCFTVSLCGLCLPEWTTAERCIRLAETLFTLTTTASPSESGLALLIRPELLFEVHCSLLLVFCKGTLPRRLVINYAKLYASIAPLVPDKQFSLVCFILQCSRSVTSTSEWVGLLDRTSHQQALLKLVRQGVVQSNTSERERFARTVTCSSPNLSVVRSAITAFVSACSRTA</sequence>
<dbReference type="AlphaFoldDB" id="A0AAV2THY7"/>
<dbReference type="InterPro" id="IPR011989">
    <property type="entry name" value="ARM-like"/>
</dbReference>
<evidence type="ECO:0000256" key="1">
    <source>
        <dbReference type="ARBA" id="ARBA00004123"/>
    </source>
</evidence>
<evidence type="ECO:0000256" key="2">
    <source>
        <dbReference type="ARBA" id="ARBA00007991"/>
    </source>
</evidence>
<reference evidence="6" key="1">
    <citation type="submission" date="2024-06" db="EMBL/GenBank/DDBJ databases">
        <authorList>
            <person name="Liu X."/>
            <person name="Lenzi L."/>
            <person name="Haldenby T S."/>
            <person name="Uol C."/>
        </authorList>
    </citation>
    <scope>NUCLEOTIDE SEQUENCE</scope>
</reference>
<dbReference type="PANTHER" id="PTHR12363:SF33">
    <property type="entry name" value="IMPORTIN-13"/>
    <property type="match status" value="1"/>
</dbReference>
<dbReference type="GO" id="GO:0031267">
    <property type="term" value="F:small GTPase binding"/>
    <property type="evidence" value="ECO:0007669"/>
    <property type="project" value="InterPro"/>
</dbReference>
<dbReference type="Proteomes" id="UP001497525">
    <property type="component" value="Unassembled WGS sequence"/>
</dbReference>
<gene>
    <name evidence="6" type="ORF">CDAUBV1_LOCUS11368</name>
</gene>
<evidence type="ECO:0000313" key="7">
    <source>
        <dbReference type="Proteomes" id="UP001497525"/>
    </source>
</evidence>
<organism evidence="6 7">
    <name type="scientific">Calicophoron daubneyi</name>
    <name type="common">Rumen fluke</name>
    <name type="synonym">Paramphistomum daubneyi</name>
    <dbReference type="NCBI Taxonomy" id="300641"/>
    <lineage>
        <taxon>Eukaryota</taxon>
        <taxon>Metazoa</taxon>
        <taxon>Spiralia</taxon>
        <taxon>Lophotrochozoa</taxon>
        <taxon>Platyhelminthes</taxon>
        <taxon>Trematoda</taxon>
        <taxon>Digenea</taxon>
        <taxon>Plagiorchiida</taxon>
        <taxon>Pronocephalata</taxon>
        <taxon>Paramphistomoidea</taxon>
        <taxon>Paramphistomidae</taxon>
        <taxon>Calicophoron</taxon>
    </lineage>
</organism>
<comment type="similarity">
    <text evidence="2">Belongs to the importin beta family.</text>
</comment>
<evidence type="ECO:0000313" key="6">
    <source>
        <dbReference type="EMBL" id="CAL5137097.1"/>
    </source>
</evidence>
<accession>A0AAV2THY7</accession>
<keyword evidence="4" id="KW-0539">Nucleus</keyword>
<comment type="subcellular location">
    <subcellularLocation>
        <location evidence="1">Nucleus</location>
    </subcellularLocation>
</comment>